<dbReference type="Proteomes" id="UP000000763">
    <property type="component" value="Chromosome 2"/>
</dbReference>
<dbReference type="EMBL" id="AP004855">
    <property type="protein sequence ID" value="BAD28095.1"/>
    <property type="molecule type" value="Genomic_DNA"/>
</dbReference>
<reference evidence="2" key="2">
    <citation type="journal article" date="2008" name="Nucleic Acids Res.">
        <title>The rice annotation project database (RAP-DB): 2008 update.</title>
        <authorList>
            <consortium name="The rice annotation project (RAP)"/>
        </authorList>
    </citation>
    <scope>GENOME REANNOTATION</scope>
    <source>
        <strain evidence="2">cv. Nipponbare</strain>
    </source>
</reference>
<gene>
    <name evidence="1" type="primary">OJ1538_H05.6</name>
</gene>
<evidence type="ECO:0000313" key="2">
    <source>
        <dbReference type="Proteomes" id="UP000000763"/>
    </source>
</evidence>
<name>Q6ETC5_ORYSJ</name>
<protein>
    <submittedName>
        <fullName evidence="1">Uncharacterized protein</fullName>
    </submittedName>
</protein>
<reference evidence="2" key="1">
    <citation type="journal article" date="2005" name="Nature">
        <title>The map-based sequence of the rice genome.</title>
        <authorList>
            <consortium name="International rice genome sequencing project (IRGSP)"/>
            <person name="Matsumoto T."/>
            <person name="Wu J."/>
            <person name="Kanamori H."/>
            <person name="Katayose Y."/>
            <person name="Fujisawa M."/>
            <person name="Namiki N."/>
            <person name="Mizuno H."/>
            <person name="Yamamoto K."/>
            <person name="Antonio B.A."/>
            <person name="Baba T."/>
            <person name="Sakata K."/>
            <person name="Nagamura Y."/>
            <person name="Aoki H."/>
            <person name="Arikawa K."/>
            <person name="Arita K."/>
            <person name="Bito T."/>
            <person name="Chiden Y."/>
            <person name="Fujitsuka N."/>
            <person name="Fukunaka R."/>
            <person name="Hamada M."/>
            <person name="Harada C."/>
            <person name="Hayashi A."/>
            <person name="Hijishita S."/>
            <person name="Honda M."/>
            <person name="Hosokawa S."/>
            <person name="Ichikawa Y."/>
            <person name="Idonuma A."/>
            <person name="Iijima M."/>
            <person name="Ikeda M."/>
            <person name="Ikeno M."/>
            <person name="Ito K."/>
            <person name="Ito S."/>
            <person name="Ito T."/>
            <person name="Ito Y."/>
            <person name="Ito Y."/>
            <person name="Iwabuchi A."/>
            <person name="Kamiya K."/>
            <person name="Karasawa W."/>
            <person name="Kurita K."/>
            <person name="Katagiri S."/>
            <person name="Kikuta A."/>
            <person name="Kobayashi H."/>
            <person name="Kobayashi N."/>
            <person name="Machita K."/>
            <person name="Maehara T."/>
            <person name="Masukawa M."/>
            <person name="Mizubayashi T."/>
            <person name="Mukai Y."/>
            <person name="Nagasaki H."/>
            <person name="Nagata Y."/>
            <person name="Naito S."/>
            <person name="Nakashima M."/>
            <person name="Nakama Y."/>
            <person name="Nakamichi Y."/>
            <person name="Nakamura M."/>
            <person name="Meguro A."/>
            <person name="Negishi M."/>
            <person name="Ohta I."/>
            <person name="Ohta T."/>
            <person name="Okamoto M."/>
            <person name="Ono N."/>
            <person name="Saji S."/>
            <person name="Sakaguchi M."/>
            <person name="Sakai K."/>
            <person name="Shibata M."/>
            <person name="Shimokawa T."/>
            <person name="Song J."/>
            <person name="Takazaki Y."/>
            <person name="Terasawa K."/>
            <person name="Tsugane M."/>
            <person name="Tsuji K."/>
            <person name="Ueda S."/>
            <person name="Waki K."/>
            <person name="Yamagata H."/>
            <person name="Yamamoto M."/>
            <person name="Yamamoto S."/>
            <person name="Yamane H."/>
            <person name="Yoshiki S."/>
            <person name="Yoshihara R."/>
            <person name="Yukawa K."/>
            <person name="Zhong H."/>
            <person name="Yano M."/>
            <person name="Yuan Q."/>
            <person name="Ouyang S."/>
            <person name="Liu J."/>
            <person name="Jones K.M."/>
            <person name="Gansberger K."/>
            <person name="Moffat K."/>
            <person name="Hill J."/>
            <person name="Bera J."/>
            <person name="Fadrosh D."/>
            <person name="Jin S."/>
            <person name="Johri S."/>
            <person name="Kim M."/>
            <person name="Overton L."/>
            <person name="Reardon M."/>
            <person name="Tsitrin T."/>
            <person name="Vuong H."/>
            <person name="Weaver B."/>
            <person name="Ciecko A."/>
            <person name="Tallon L."/>
            <person name="Jackson J."/>
            <person name="Pai G."/>
            <person name="Aken S.V."/>
            <person name="Utterback T."/>
            <person name="Reidmuller S."/>
            <person name="Feldblyum T."/>
            <person name="Hsiao J."/>
            <person name="Zismann V."/>
            <person name="Iobst S."/>
            <person name="de Vazeille A.R."/>
            <person name="Buell C.R."/>
            <person name="Ying K."/>
            <person name="Li Y."/>
            <person name="Lu T."/>
            <person name="Huang Y."/>
            <person name="Zhao Q."/>
            <person name="Feng Q."/>
            <person name="Zhang L."/>
            <person name="Zhu J."/>
            <person name="Weng Q."/>
            <person name="Mu J."/>
            <person name="Lu Y."/>
            <person name="Fan D."/>
            <person name="Liu Y."/>
            <person name="Guan J."/>
            <person name="Zhang Y."/>
            <person name="Yu S."/>
            <person name="Liu X."/>
            <person name="Zhang Y."/>
            <person name="Hong G."/>
            <person name="Han B."/>
            <person name="Choisne N."/>
            <person name="Demange N."/>
            <person name="Orjeda G."/>
            <person name="Samain S."/>
            <person name="Cattolico L."/>
            <person name="Pelletier E."/>
            <person name="Couloux A."/>
            <person name="Segurens B."/>
            <person name="Wincker P."/>
            <person name="D'Hont A."/>
            <person name="Scarpelli C."/>
            <person name="Weissenbach J."/>
            <person name="Salanoubat M."/>
            <person name="Quetier F."/>
            <person name="Yu Y."/>
            <person name="Kim H.R."/>
            <person name="Rambo T."/>
            <person name="Currie J."/>
            <person name="Collura K."/>
            <person name="Luo M."/>
            <person name="Yang T."/>
            <person name="Ammiraju J.S.S."/>
            <person name="Engler F."/>
            <person name="Soderlund C."/>
            <person name="Wing R.A."/>
            <person name="Palmer L.E."/>
            <person name="de la Bastide M."/>
            <person name="Spiegel L."/>
            <person name="Nascimento L."/>
            <person name="Zutavern T."/>
            <person name="O'Shaughnessy A."/>
            <person name="Dike S."/>
            <person name="Dedhia N."/>
            <person name="Preston R."/>
            <person name="Balija V."/>
            <person name="McCombie W.R."/>
            <person name="Chow T."/>
            <person name="Chen H."/>
            <person name="Chung M."/>
            <person name="Chen C."/>
            <person name="Shaw J."/>
            <person name="Wu H."/>
            <person name="Hsiao K."/>
            <person name="Chao Y."/>
            <person name="Chu M."/>
            <person name="Cheng C."/>
            <person name="Hour A."/>
            <person name="Lee P."/>
            <person name="Lin S."/>
            <person name="Lin Y."/>
            <person name="Liou J."/>
            <person name="Liu S."/>
            <person name="Hsing Y."/>
            <person name="Raghuvanshi S."/>
            <person name="Mohanty A."/>
            <person name="Bharti A.K."/>
            <person name="Gaur A."/>
            <person name="Gupta V."/>
            <person name="Kumar D."/>
            <person name="Ravi V."/>
            <person name="Vij S."/>
            <person name="Kapur A."/>
            <person name="Khurana P."/>
            <person name="Khurana P."/>
            <person name="Khurana J.P."/>
            <person name="Tyagi A.K."/>
            <person name="Gaikwad K."/>
            <person name="Singh A."/>
            <person name="Dalal V."/>
            <person name="Srivastava S."/>
            <person name="Dixit A."/>
            <person name="Pal A.K."/>
            <person name="Ghazi I.A."/>
            <person name="Yadav M."/>
            <person name="Pandit A."/>
            <person name="Bhargava A."/>
            <person name="Sureshbabu K."/>
            <person name="Batra K."/>
            <person name="Sharma T.R."/>
            <person name="Mohapatra T."/>
            <person name="Singh N.K."/>
            <person name="Messing J."/>
            <person name="Nelson A.B."/>
            <person name="Fuks G."/>
            <person name="Kavchok S."/>
            <person name="Keizer G."/>
            <person name="Linton E."/>
            <person name="Llaca V."/>
            <person name="Song R."/>
            <person name="Tanyolac B."/>
            <person name="Young S."/>
            <person name="Ho-Il K."/>
            <person name="Hahn J.H."/>
            <person name="Sangsakoo G."/>
            <person name="Vanavichit A."/>
            <person name="de Mattos Luiz.A.T."/>
            <person name="Zimmer P.D."/>
            <person name="Malone G."/>
            <person name="Dellagostin O."/>
            <person name="de Oliveira A.C."/>
            <person name="Bevan M."/>
            <person name="Bancroft I."/>
            <person name="Minx P."/>
            <person name="Cordum H."/>
            <person name="Wilson R."/>
            <person name="Cheng Z."/>
            <person name="Jin W."/>
            <person name="Jiang J."/>
            <person name="Leong S.A."/>
            <person name="Iwama H."/>
            <person name="Gojobori T."/>
            <person name="Itoh T."/>
            <person name="Niimura Y."/>
            <person name="Fujii Y."/>
            <person name="Habara T."/>
            <person name="Sakai H."/>
            <person name="Sato Y."/>
            <person name="Wilson G."/>
            <person name="Kumar K."/>
            <person name="McCouch S."/>
            <person name="Juretic N."/>
            <person name="Hoen D."/>
            <person name="Wright S."/>
            <person name="Bruskiewich R."/>
            <person name="Bureau T."/>
            <person name="Miyao A."/>
            <person name="Hirochika H."/>
            <person name="Nishikawa T."/>
            <person name="Kadowaki K."/>
            <person name="Sugiura M."/>
            <person name="Burr B."/>
            <person name="Sasaki T."/>
        </authorList>
    </citation>
    <scope>NUCLEOTIDE SEQUENCE [LARGE SCALE GENOMIC DNA]</scope>
    <source>
        <strain evidence="2">cv. Nipponbare</strain>
    </source>
</reference>
<dbReference type="AlphaFoldDB" id="Q6ETC5"/>
<sequence>MGGPDDENGGPMVSKLVLAGQSQDGLASGFPATEPVYQLQELVKVWKKSNLF</sequence>
<proteinExistence type="predicted"/>
<evidence type="ECO:0000313" key="1">
    <source>
        <dbReference type="EMBL" id="BAD28095.1"/>
    </source>
</evidence>
<organism evidence="1 2">
    <name type="scientific">Oryza sativa subsp. japonica</name>
    <name type="common">Rice</name>
    <dbReference type="NCBI Taxonomy" id="39947"/>
    <lineage>
        <taxon>Eukaryota</taxon>
        <taxon>Viridiplantae</taxon>
        <taxon>Streptophyta</taxon>
        <taxon>Embryophyta</taxon>
        <taxon>Tracheophyta</taxon>
        <taxon>Spermatophyta</taxon>
        <taxon>Magnoliopsida</taxon>
        <taxon>Liliopsida</taxon>
        <taxon>Poales</taxon>
        <taxon>Poaceae</taxon>
        <taxon>BOP clade</taxon>
        <taxon>Oryzoideae</taxon>
        <taxon>Oryzeae</taxon>
        <taxon>Oryzinae</taxon>
        <taxon>Oryza</taxon>
        <taxon>Oryza sativa</taxon>
    </lineage>
</organism>
<accession>Q6ETC5</accession>